<dbReference type="InterPro" id="IPR053021">
    <property type="entry name" value="Chloroplast_ADK"/>
</dbReference>
<gene>
    <name evidence="3" type="ORF">WJX73_005025</name>
</gene>
<dbReference type="AlphaFoldDB" id="A0AAW1PLF5"/>
<protein>
    <recommendedName>
        <fullName evidence="2">DUF1995 domain-containing protein</fullName>
    </recommendedName>
</protein>
<dbReference type="EMBL" id="JALJOQ010000017">
    <property type="protein sequence ID" value="KAK9809687.1"/>
    <property type="molecule type" value="Genomic_DNA"/>
</dbReference>
<sequence>MSASTRRSTASAAVEEASTTTAPEEPRDDDVLPDSLTDALTQASTATASALQGIGGRYLVEVLIPEFWDPAAGAVFTEEGDQQRFWKLTKRFAEGLAERLGSAQICAIYPDSGVAVMLENQWKDAPFRITSLGDRQPVSEDDEIIILAAPDPQGLASARNITEQHEENKHIIMFNPRLASWDVGVGLNVRRIRQNFLSKFLTTYSLRPIGEMGSVFRQWPHPWKVFIEDKSSPGRYLLAADCESRPAGDALDEIIDKALGKASAAQRGEGEGEGAGLFGGLTQQLGSLAGFMRSLTK</sequence>
<evidence type="ECO:0000256" key="1">
    <source>
        <dbReference type="SAM" id="MobiDB-lite"/>
    </source>
</evidence>
<accession>A0AAW1PLF5</accession>
<dbReference type="Pfam" id="PF09353">
    <property type="entry name" value="DUF1995"/>
    <property type="match status" value="1"/>
</dbReference>
<evidence type="ECO:0000259" key="2">
    <source>
        <dbReference type="Pfam" id="PF09353"/>
    </source>
</evidence>
<dbReference type="PANTHER" id="PTHR35509:SF1">
    <property type="entry name" value="DOMAIN PROTEIN, PUTATIVE (DUF1995)-RELATED"/>
    <property type="match status" value="1"/>
</dbReference>
<dbReference type="PANTHER" id="PTHR35509">
    <property type="entry name" value="DOMAIN PROTEIN, PUTATIVE (DUF1995)-RELATED"/>
    <property type="match status" value="1"/>
</dbReference>
<feature type="domain" description="DUF1995" evidence="2">
    <location>
        <begin position="33"/>
        <end position="253"/>
    </location>
</feature>
<organism evidence="3 4">
    <name type="scientific">Symbiochloris irregularis</name>
    <dbReference type="NCBI Taxonomy" id="706552"/>
    <lineage>
        <taxon>Eukaryota</taxon>
        <taxon>Viridiplantae</taxon>
        <taxon>Chlorophyta</taxon>
        <taxon>core chlorophytes</taxon>
        <taxon>Trebouxiophyceae</taxon>
        <taxon>Trebouxiales</taxon>
        <taxon>Trebouxiaceae</taxon>
        <taxon>Symbiochloris</taxon>
    </lineage>
</organism>
<proteinExistence type="predicted"/>
<evidence type="ECO:0000313" key="4">
    <source>
        <dbReference type="Proteomes" id="UP001465755"/>
    </source>
</evidence>
<dbReference type="InterPro" id="IPR018962">
    <property type="entry name" value="DUF1995"/>
</dbReference>
<comment type="caution">
    <text evidence="3">The sequence shown here is derived from an EMBL/GenBank/DDBJ whole genome shotgun (WGS) entry which is preliminary data.</text>
</comment>
<name>A0AAW1PLF5_9CHLO</name>
<feature type="compositionally biased region" description="Low complexity" evidence="1">
    <location>
        <begin position="1"/>
        <end position="23"/>
    </location>
</feature>
<keyword evidence="4" id="KW-1185">Reference proteome</keyword>
<dbReference type="Proteomes" id="UP001465755">
    <property type="component" value="Unassembled WGS sequence"/>
</dbReference>
<feature type="region of interest" description="Disordered" evidence="1">
    <location>
        <begin position="1"/>
        <end position="31"/>
    </location>
</feature>
<reference evidence="3 4" key="1">
    <citation type="journal article" date="2024" name="Nat. Commun.">
        <title>Phylogenomics reveals the evolutionary origins of lichenization in chlorophyte algae.</title>
        <authorList>
            <person name="Puginier C."/>
            <person name="Libourel C."/>
            <person name="Otte J."/>
            <person name="Skaloud P."/>
            <person name="Haon M."/>
            <person name="Grisel S."/>
            <person name="Petersen M."/>
            <person name="Berrin J.G."/>
            <person name="Delaux P.M."/>
            <person name="Dal Grande F."/>
            <person name="Keller J."/>
        </authorList>
    </citation>
    <scope>NUCLEOTIDE SEQUENCE [LARGE SCALE GENOMIC DNA]</scope>
    <source>
        <strain evidence="3 4">SAG 2036</strain>
    </source>
</reference>
<evidence type="ECO:0000313" key="3">
    <source>
        <dbReference type="EMBL" id="KAK9809687.1"/>
    </source>
</evidence>